<feature type="region of interest" description="Disordered" evidence="1">
    <location>
        <begin position="130"/>
        <end position="149"/>
    </location>
</feature>
<comment type="caution">
    <text evidence="2">The sequence shown here is derived from an EMBL/GenBank/DDBJ whole genome shotgun (WGS) entry which is preliminary data.</text>
</comment>
<dbReference type="AlphaFoldDB" id="A0A5B7J8Q5"/>
<organism evidence="2 3">
    <name type="scientific">Portunus trituberculatus</name>
    <name type="common">Swimming crab</name>
    <name type="synonym">Neptunus trituberculatus</name>
    <dbReference type="NCBI Taxonomy" id="210409"/>
    <lineage>
        <taxon>Eukaryota</taxon>
        <taxon>Metazoa</taxon>
        <taxon>Ecdysozoa</taxon>
        <taxon>Arthropoda</taxon>
        <taxon>Crustacea</taxon>
        <taxon>Multicrustacea</taxon>
        <taxon>Malacostraca</taxon>
        <taxon>Eumalacostraca</taxon>
        <taxon>Eucarida</taxon>
        <taxon>Decapoda</taxon>
        <taxon>Pleocyemata</taxon>
        <taxon>Brachyura</taxon>
        <taxon>Eubrachyura</taxon>
        <taxon>Portunoidea</taxon>
        <taxon>Portunidae</taxon>
        <taxon>Portuninae</taxon>
        <taxon>Portunus</taxon>
    </lineage>
</organism>
<evidence type="ECO:0000313" key="3">
    <source>
        <dbReference type="Proteomes" id="UP000324222"/>
    </source>
</evidence>
<dbReference type="EMBL" id="VSRR010097812">
    <property type="protein sequence ID" value="MPC94251.1"/>
    <property type="molecule type" value="Genomic_DNA"/>
</dbReference>
<evidence type="ECO:0000256" key="1">
    <source>
        <dbReference type="SAM" id="MobiDB-lite"/>
    </source>
</evidence>
<name>A0A5B7J8Q5_PORTR</name>
<protein>
    <submittedName>
        <fullName evidence="2">Uncharacterized protein</fullName>
    </submittedName>
</protein>
<accession>A0A5B7J8Q5</accession>
<reference evidence="2 3" key="1">
    <citation type="submission" date="2019-05" db="EMBL/GenBank/DDBJ databases">
        <title>Another draft genome of Portunus trituberculatus and its Hox gene families provides insights of decapod evolution.</title>
        <authorList>
            <person name="Jeong J.-H."/>
            <person name="Song I."/>
            <person name="Kim S."/>
            <person name="Choi T."/>
            <person name="Kim D."/>
            <person name="Ryu S."/>
            <person name="Kim W."/>
        </authorList>
    </citation>
    <scope>NUCLEOTIDE SEQUENCE [LARGE SCALE GENOMIC DNA]</scope>
    <source>
        <tissue evidence="2">Muscle</tissue>
    </source>
</reference>
<gene>
    <name evidence="2" type="ORF">E2C01_089413</name>
</gene>
<proteinExistence type="predicted"/>
<sequence>MTRCMARNGVYTSTPPFKLIVTPSKRITSRLPCRFTAVSVWFRPRHHTQHLGGGEGHEADTAARVQQYATEVPSSSPRKFHVAPYPRLGQGVHKVTTLVGTPLPLRVCIVASHSVSLAMVRAIIFPSGREDPANSVHAKIPPEPGNSNI</sequence>
<keyword evidence="3" id="KW-1185">Reference proteome</keyword>
<evidence type="ECO:0000313" key="2">
    <source>
        <dbReference type="EMBL" id="MPC94251.1"/>
    </source>
</evidence>
<dbReference type="Proteomes" id="UP000324222">
    <property type="component" value="Unassembled WGS sequence"/>
</dbReference>